<comment type="caution">
    <text evidence="2">The sequence shown here is derived from an EMBL/GenBank/DDBJ whole genome shotgun (WGS) entry which is preliminary data.</text>
</comment>
<evidence type="ECO:0000313" key="3">
    <source>
        <dbReference type="Proteomes" id="UP000230775"/>
    </source>
</evidence>
<gene>
    <name evidence="2" type="ORF">COT64_02925</name>
</gene>
<evidence type="ECO:0008006" key="4">
    <source>
        <dbReference type="Google" id="ProtNLM"/>
    </source>
</evidence>
<keyword evidence="1" id="KW-0812">Transmembrane</keyword>
<sequence>MLELAHVLTGGVIAYSLKNPALSLPLAFASHFALDLLPHWNPHLSREKKKYGRISFKTTLFVIADCLTGLALGLFLAFKTLPDTNRMIYVILGCFFGALPDFLEAPYYFLNIKSQVIKKLVSFQSGHQSNVPVFQGLFIQAVYVYLLLWLV</sequence>
<name>A0A2H0WP45_9BACT</name>
<proteinExistence type="predicted"/>
<feature type="transmembrane region" description="Helical" evidence="1">
    <location>
        <begin position="131"/>
        <end position="150"/>
    </location>
</feature>
<evidence type="ECO:0000313" key="2">
    <source>
        <dbReference type="EMBL" id="PIS14385.1"/>
    </source>
</evidence>
<reference evidence="3" key="1">
    <citation type="submission" date="2017-09" db="EMBL/GenBank/DDBJ databases">
        <title>Depth-based differentiation of microbial function through sediment-hosted aquifers and enrichment of novel symbionts in the deep terrestrial subsurface.</title>
        <authorList>
            <person name="Probst A.J."/>
            <person name="Ladd B."/>
            <person name="Jarett J.K."/>
            <person name="Geller-Mcgrath D.E."/>
            <person name="Sieber C.M.K."/>
            <person name="Emerson J.B."/>
            <person name="Anantharaman K."/>
            <person name="Thomas B.C."/>
            <person name="Malmstrom R."/>
            <person name="Stieglmeier M."/>
            <person name="Klingl A."/>
            <person name="Woyke T."/>
            <person name="Ryan C.M."/>
            <person name="Banfield J.F."/>
        </authorList>
    </citation>
    <scope>NUCLEOTIDE SEQUENCE [LARGE SCALE GENOMIC DNA]</scope>
</reference>
<dbReference type="Proteomes" id="UP000230775">
    <property type="component" value="Unassembled WGS sequence"/>
</dbReference>
<evidence type="ECO:0000256" key="1">
    <source>
        <dbReference type="SAM" id="Phobius"/>
    </source>
</evidence>
<keyword evidence="1" id="KW-1133">Transmembrane helix</keyword>
<protein>
    <recommendedName>
        <fullName evidence="4">DUF3307 domain-containing protein</fullName>
    </recommendedName>
</protein>
<organism evidence="2 3">
    <name type="scientific">Candidatus Shapirobacteria bacterium CG09_land_8_20_14_0_10_39_12</name>
    <dbReference type="NCBI Taxonomy" id="1974885"/>
    <lineage>
        <taxon>Bacteria</taxon>
        <taxon>Candidatus Shapironibacteriota</taxon>
    </lineage>
</organism>
<dbReference type="AlphaFoldDB" id="A0A2H0WP45"/>
<feature type="transmembrane region" description="Helical" evidence="1">
    <location>
        <begin position="58"/>
        <end position="81"/>
    </location>
</feature>
<keyword evidence="1" id="KW-0472">Membrane</keyword>
<accession>A0A2H0WP45</accession>
<dbReference type="EMBL" id="PEZI01000061">
    <property type="protein sequence ID" value="PIS14385.1"/>
    <property type="molecule type" value="Genomic_DNA"/>
</dbReference>
<feature type="transmembrane region" description="Helical" evidence="1">
    <location>
        <begin position="87"/>
        <end position="110"/>
    </location>
</feature>